<name>K3WY21_GLOUD</name>
<dbReference type="STRING" id="431595.K3WY21"/>
<dbReference type="GO" id="GO:0005764">
    <property type="term" value="C:lysosome"/>
    <property type="evidence" value="ECO:0007669"/>
    <property type="project" value="TreeGrafter"/>
</dbReference>
<organism evidence="2 3">
    <name type="scientific">Globisporangium ultimum (strain ATCC 200006 / CBS 805.95 / DAOM BR144)</name>
    <name type="common">Pythium ultimum</name>
    <dbReference type="NCBI Taxonomy" id="431595"/>
    <lineage>
        <taxon>Eukaryota</taxon>
        <taxon>Sar</taxon>
        <taxon>Stramenopiles</taxon>
        <taxon>Oomycota</taxon>
        <taxon>Peronosporomycetes</taxon>
        <taxon>Pythiales</taxon>
        <taxon>Pythiaceae</taxon>
        <taxon>Globisporangium</taxon>
    </lineage>
</organism>
<dbReference type="Pfam" id="PF02089">
    <property type="entry name" value="Palm_thioest"/>
    <property type="match status" value="1"/>
</dbReference>
<accession>K3WY21</accession>
<reference evidence="3" key="1">
    <citation type="journal article" date="2010" name="Genome Biol.">
        <title>Genome sequence of the necrotrophic plant pathogen Pythium ultimum reveals original pathogenicity mechanisms and effector repertoire.</title>
        <authorList>
            <person name="Levesque C.A."/>
            <person name="Brouwer H."/>
            <person name="Cano L."/>
            <person name="Hamilton J.P."/>
            <person name="Holt C."/>
            <person name="Huitema E."/>
            <person name="Raffaele S."/>
            <person name="Robideau G.P."/>
            <person name="Thines M."/>
            <person name="Win J."/>
            <person name="Zerillo M.M."/>
            <person name="Beakes G.W."/>
            <person name="Boore J.L."/>
            <person name="Busam D."/>
            <person name="Dumas B."/>
            <person name="Ferriera S."/>
            <person name="Fuerstenberg S.I."/>
            <person name="Gachon C.M."/>
            <person name="Gaulin E."/>
            <person name="Govers F."/>
            <person name="Grenville-Briggs L."/>
            <person name="Horner N."/>
            <person name="Hostetler J."/>
            <person name="Jiang R.H."/>
            <person name="Johnson J."/>
            <person name="Krajaejun T."/>
            <person name="Lin H."/>
            <person name="Meijer H.J."/>
            <person name="Moore B."/>
            <person name="Morris P."/>
            <person name="Phuntmart V."/>
            <person name="Puiu D."/>
            <person name="Shetty J."/>
            <person name="Stajich J.E."/>
            <person name="Tripathy S."/>
            <person name="Wawra S."/>
            <person name="van West P."/>
            <person name="Whitty B.R."/>
            <person name="Coutinho P.M."/>
            <person name="Henrissat B."/>
            <person name="Martin F."/>
            <person name="Thomas P.D."/>
            <person name="Tyler B.M."/>
            <person name="De Vries R.P."/>
            <person name="Kamoun S."/>
            <person name="Yandell M."/>
            <person name="Tisserat N."/>
            <person name="Buell C.R."/>
        </authorList>
    </citation>
    <scope>NUCLEOTIDE SEQUENCE</scope>
    <source>
        <strain evidence="3">DAOM:BR144</strain>
    </source>
</reference>
<dbReference type="EnsemblProtists" id="PYU1_T009869">
    <property type="protein sequence ID" value="PYU1_T009869"/>
    <property type="gene ID" value="PYU1_G009851"/>
</dbReference>
<dbReference type="PANTHER" id="PTHR11247:SF8">
    <property type="entry name" value="PALMITOYL-PROTEIN THIOESTERASE 1"/>
    <property type="match status" value="1"/>
</dbReference>
<dbReference type="InterPro" id="IPR029058">
    <property type="entry name" value="AB_hydrolase_fold"/>
</dbReference>
<dbReference type="GO" id="GO:0016790">
    <property type="term" value="F:thiolester hydrolase activity"/>
    <property type="evidence" value="ECO:0007669"/>
    <property type="project" value="TreeGrafter"/>
</dbReference>
<dbReference type="EMBL" id="GL376624">
    <property type="status" value="NOT_ANNOTATED_CDS"/>
    <property type="molecule type" value="Genomic_DNA"/>
</dbReference>
<reference evidence="3" key="2">
    <citation type="submission" date="2010-04" db="EMBL/GenBank/DDBJ databases">
        <authorList>
            <person name="Buell R."/>
            <person name="Hamilton J."/>
            <person name="Hostetler J."/>
        </authorList>
    </citation>
    <scope>NUCLEOTIDE SEQUENCE [LARGE SCALE GENOMIC DNA]</scope>
    <source>
        <strain evidence="3">DAOM:BR144</strain>
    </source>
</reference>
<dbReference type="Proteomes" id="UP000019132">
    <property type="component" value="Unassembled WGS sequence"/>
</dbReference>
<dbReference type="AlphaFoldDB" id="K3WY21"/>
<dbReference type="Gene3D" id="3.40.50.1820">
    <property type="entry name" value="alpha/beta hydrolase"/>
    <property type="match status" value="1"/>
</dbReference>
<dbReference type="HOGENOM" id="CLU_050158_0_1_1"/>
<dbReference type="SUPFAM" id="SSF53474">
    <property type="entry name" value="alpha/beta-Hydrolases"/>
    <property type="match status" value="1"/>
</dbReference>
<dbReference type="VEuPathDB" id="FungiDB:PYU1_G009851"/>
<keyword evidence="1" id="KW-0378">Hydrolase</keyword>
<proteinExistence type="predicted"/>
<evidence type="ECO:0008006" key="4">
    <source>
        <dbReference type="Google" id="ProtNLM"/>
    </source>
</evidence>
<sequence length="373" mass="41635">MVLLLASSSISGVRASHIHVRIHRDYQDQSPPPQDLPLPVFFFHGVGANETSGANFYKNLTTKGHVFTALNFCTKACSTGPLNMQVDLAIRQIREIIQKDPQVYAKGYIFVGHSQGGAIARAVIEEMDDHKVHTLISLAGAQNGIFYGPQVSDSIPKMTFIYRLGPQTVPPALFNFSKYTSKSDQDGKLQFDLNEAVLQQLELQAQVSVINLARSPVEASWIATNPFLPRVNNMNACKNTDASCKSEKERRRTNFLKLTEAHFFGSPGDDVIAPWQSSILGRYNNVNTAEQIRDDFDKFHVETVECTHEYQDDTYGLRTLDDRGGLFLHTVPDIGHSCWVADSTPLGQTTPCLFQPLYDAYIYPILKRHNDAA</sequence>
<dbReference type="InParanoid" id="K3WY21"/>
<reference evidence="2" key="3">
    <citation type="submission" date="2015-02" db="UniProtKB">
        <authorList>
            <consortium name="EnsemblProtists"/>
        </authorList>
    </citation>
    <scope>IDENTIFICATION</scope>
    <source>
        <strain evidence="2">DAOM BR144</strain>
    </source>
</reference>
<protein>
    <recommendedName>
        <fullName evidence="4">Lysosomal thioesterase PPT2</fullName>
    </recommendedName>
</protein>
<dbReference type="eggNOG" id="KOG2541">
    <property type="taxonomic scope" value="Eukaryota"/>
</dbReference>
<keyword evidence="3" id="KW-1185">Reference proteome</keyword>
<evidence type="ECO:0000313" key="2">
    <source>
        <dbReference type="EnsemblProtists" id="PYU1_T009869"/>
    </source>
</evidence>
<evidence type="ECO:0000313" key="3">
    <source>
        <dbReference type="Proteomes" id="UP000019132"/>
    </source>
</evidence>
<dbReference type="OMA" id="HHSDLYL"/>
<dbReference type="PANTHER" id="PTHR11247">
    <property type="entry name" value="PALMITOYL-PROTEIN THIOESTERASE/DOLICHYLDIPHOSPHATASE 1"/>
    <property type="match status" value="1"/>
</dbReference>
<evidence type="ECO:0000256" key="1">
    <source>
        <dbReference type="ARBA" id="ARBA00022801"/>
    </source>
</evidence>